<dbReference type="SUPFAM" id="SSF48498">
    <property type="entry name" value="Tetracyclin repressor-like, C-terminal domain"/>
    <property type="match status" value="1"/>
</dbReference>
<comment type="caution">
    <text evidence="7">The sequence shown here is derived from an EMBL/GenBank/DDBJ whole genome shotgun (WGS) entry which is preliminary data.</text>
</comment>
<dbReference type="Proteomes" id="UP001083770">
    <property type="component" value="Unassembled WGS sequence"/>
</dbReference>
<dbReference type="SUPFAM" id="SSF46689">
    <property type="entry name" value="Homeodomain-like"/>
    <property type="match status" value="1"/>
</dbReference>
<feature type="domain" description="HTH tetR-type" evidence="6">
    <location>
        <begin position="25"/>
        <end position="85"/>
    </location>
</feature>
<evidence type="ECO:0000256" key="1">
    <source>
        <dbReference type="ARBA" id="ARBA00023015"/>
    </source>
</evidence>
<dbReference type="PANTHER" id="PTHR30055:SF234">
    <property type="entry name" value="HTH-TYPE TRANSCRIPTIONAL REGULATOR BETI"/>
    <property type="match status" value="1"/>
</dbReference>
<keyword evidence="2 4" id="KW-0238">DNA-binding</keyword>
<reference evidence="7" key="1">
    <citation type="submission" date="2022-12" db="EMBL/GenBank/DDBJ databases">
        <title>Bacterial isolates from different developmental stages of Nematostella vectensis.</title>
        <authorList>
            <person name="Fraune S."/>
        </authorList>
    </citation>
    <scope>NUCLEOTIDE SEQUENCE</scope>
    <source>
        <strain evidence="7">G21632-S1</strain>
    </source>
</reference>
<accession>A0ABT4LQ26</accession>
<dbReference type="InterPro" id="IPR001647">
    <property type="entry name" value="HTH_TetR"/>
</dbReference>
<protein>
    <submittedName>
        <fullName evidence="7">TetR/AcrR family transcriptional regulator</fullName>
    </submittedName>
</protein>
<keyword evidence="8" id="KW-1185">Reference proteome</keyword>
<evidence type="ECO:0000256" key="2">
    <source>
        <dbReference type="ARBA" id="ARBA00023125"/>
    </source>
</evidence>
<dbReference type="Gene3D" id="1.10.357.10">
    <property type="entry name" value="Tetracycline Repressor, domain 2"/>
    <property type="match status" value="1"/>
</dbReference>
<evidence type="ECO:0000313" key="7">
    <source>
        <dbReference type="EMBL" id="MCZ4296466.1"/>
    </source>
</evidence>
<proteinExistence type="predicted"/>
<dbReference type="PRINTS" id="PR00455">
    <property type="entry name" value="HTHTETR"/>
</dbReference>
<evidence type="ECO:0000259" key="6">
    <source>
        <dbReference type="PROSITE" id="PS50977"/>
    </source>
</evidence>
<dbReference type="EMBL" id="JAPWGW010000001">
    <property type="protein sequence ID" value="MCZ4296466.1"/>
    <property type="molecule type" value="Genomic_DNA"/>
</dbReference>
<name>A0ABT4LQ26_9PROT</name>
<evidence type="ECO:0000256" key="3">
    <source>
        <dbReference type="ARBA" id="ARBA00023163"/>
    </source>
</evidence>
<keyword evidence="1" id="KW-0805">Transcription regulation</keyword>
<gene>
    <name evidence="7" type="ORF">O4G74_00200</name>
</gene>
<dbReference type="InterPro" id="IPR009057">
    <property type="entry name" value="Homeodomain-like_sf"/>
</dbReference>
<dbReference type="RefSeq" id="WP_269400661.1">
    <property type="nucleotide sequence ID" value="NZ_JAPWGW010000001.1"/>
</dbReference>
<organism evidence="7 8">
    <name type="scientific">Henriciella marina</name>
    <dbReference type="NCBI Taxonomy" id="453851"/>
    <lineage>
        <taxon>Bacteria</taxon>
        <taxon>Pseudomonadati</taxon>
        <taxon>Pseudomonadota</taxon>
        <taxon>Alphaproteobacteria</taxon>
        <taxon>Hyphomonadales</taxon>
        <taxon>Hyphomonadaceae</taxon>
        <taxon>Henriciella</taxon>
    </lineage>
</organism>
<dbReference type="PROSITE" id="PS50977">
    <property type="entry name" value="HTH_TETR_2"/>
    <property type="match status" value="1"/>
</dbReference>
<sequence length="246" mass="26927">MRPERAAGKGLETVEDLGKREQAKARRRSDIVRAARDLIRETGETDLSMRTLAQRAGVSLSTPYNLFGSKRAVVLAVLEDERDFAERFRKLDSGNSIDRIFGAHDLAFSYYTSDPEFYRTLWRALLTTSGQDDTGLATPERLAQTRAIWLGLVRNAVNDGYLASNIPADLIMQSMAHVTGGALLSWAVGSLSTFALTATVGVGYALCLKGSATPQGRELLQARIEAYQSQLSKAGPKVNERAPETM</sequence>
<dbReference type="InterPro" id="IPR050109">
    <property type="entry name" value="HTH-type_TetR-like_transc_reg"/>
</dbReference>
<dbReference type="Pfam" id="PF00440">
    <property type="entry name" value="TetR_N"/>
    <property type="match status" value="1"/>
</dbReference>
<keyword evidence="3" id="KW-0804">Transcription</keyword>
<evidence type="ECO:0000256" key="4">
    <source>
        <dbReference type="PROSITE-ProRule" id="PRU00335"/>
    </source>
</evidence>
<evidence type="ECO:0000256" key="5">
    <source>
        <dbReference type="SAM" id="MobiDB-lite"/>
    </source>
</evidence>
<evidence type="ECO:0000313" key="8">
    <source>
        <dbReference type="Proteomes" id="UP001083770"/>
    </source>
</evidence>
<dbReference type="PANTHER" id="PTHR30055">
    <property type="entry name" value="HTH-TYPE TRANSCRIPTIONAL REGULATOR RUTR"/>
    <property type="match status" value="1"/>
</dbReference>
<feature type="region of interest" description="Disordered" evidence="5">
    <location>
        <begin position="1"/>
        <end position="21"/>
    </location>
</feature>
<feature type="DNA-binding region" description="H-T-H motif" evidence="4">
    <location>
        <begin position="48"/>
        <end position="67"/>
    </location>
</feature>
<dbReference type="InterPro" id="IPR036271">
    <property type="entry name" value="Tet_transcr_reg_TetR-rel_C_sf"/>
</dbReference>